<dbReference type="GeneID" id="89599729"/>
<dbReference type="PANTHER" id="PTHR33434:SF2">
    <property type="entry name" value="FATTY ACID-BINDING PROTEIN TM_1468"/>
    <property type="match status" value="1"/>
</dbReference>
<gene>
    <name evidence="3" type="ORF">GTO87_04650</name>
</gene>
<sequence>MKIAVVTDSTSYLPEELIQKYDIRVVPIPFILNEKTYEEGVDITTEEFYSLLAQSPELPSTSQPPLGEMISLYEDLRDEGYEAVISIHLAATISGLVGNLQNIASQIEGIKVIPYDSGITVRLMGELAVAAAQDAAKGMDIDSIVAHLDELRSTVDEYFLVDDLQNLVKGGRLSNASAFIGTMLKIKPILTFDDDTNKIVAFDKVRSMKRAKKRVESLFIEQLEKTDYPVHLFVIHANNEKAANEWRDSLQEQFPNLRISVTYFGPVIGCHLGEKAMALGWMRDIEE</sequence>
<dbReference type="Pfam" id="PF02645">
    <property type="entry name" value="DegV"/>
    <property type="match status" value="1"/>
</dbReference>
<accession>A0A7H9EJT6</accession>
<dbReference type="PROSITE" id="PS51482">
    <property type="entry name" value="DEGV"/>
    <property type="match status" value="1"/>
</dbReference>
<dbReference type="KEGG" id="lsw:GTO87_04650"/>
<dbReference type="InterPro" id="IPR043168">
    <property type="entry name" value="DegV_C"/>
</dbReference>
<evidence type="ECO:0000313" key="4">
    <source>
        <dbReference type="Proteomes" id="UP000510886"/>
    </source>
</evidence>
<dbReference type="AlphaFoldDB" id="A0A7H9EJT6"/>
<dbReference type="Proteomes" id="UP000510886">
    <property type="component" value="Chromosome"/>
</dbReference>
<dbReference type="InterPro" id="IPR050270">
    <property type="entry name" value="DegV_domain_contain"/>
</dbReference>
<comment type="function">
    <text evidence="1">May bind long-chain fatty acids, such as palmitate, and may play a role in lipid transport or fatty acid metabolism.</text>
</comment>
<dbReference type="EMBL" id="CP047418">
    <property type="protein sequence ID" value="QLL77960.1"/>
    <property type="molecule type" value="Genomic_DNA"/>
</dbReference>
<evidence type="ECO:0000313" key="3">
    <source>
        <dbReference type="EMBL" id="QLL77960.1"/>
    </source>
</evidence>
<dbReference type="Gene3D" id="3.30.1180.10">
    <property type="match status" value="1"/>
</dbReference>
<keyword evidence="2" id="KW-0446">Lipid-binding</keyword>
<dbReference type="PANTHER" id="PTHR33434">
    <property type="entry name" value="DEGV DOMAIN-CONTAINING PROTEIN DR_1986-RELATED"/>
    <property type="match status" value="1"/>
</dbReference>
<name>A0A7H9EJT6_9LACO</name>
<dbReference type="SUPFAM" id="SSF82549">
    <property type="entry name" value="DAK1/DegV-like"/>
    <property type="match status" value="1"/>
</dbReference>
<proteinExistence type="predicted"/>
<dbReference type="Gene3D" id="3.40.50.10170">
    <property type="match status" value="1"/>
</dbReference>
<reference evidence="3 4" key="1">
    <citation type="submission" date="2020-01" db="EMBL/GenBank/DDBJ databases">
        <title>Complete and circular genome sequences of six lactobacillus isolates from horses.</title>
        <authorList>
            <person name="Hassan H.M."/>
        </authorList>
    </citation>
    <scope>NUCLEOTIDE SEQUENCE [LARGE SCALE GENOMIC DNA]</scope>
    <source>
        <strain evidence="3 4">1A</strain>
    </source>
</reference>
<protein>
    <submittedName>
        <fullName evidence="3">DegV family EDD domain-containing protein</fullName>
    </submittedName>
</protein>
<dbReference type="RefSeq" id="WP_009554387.1">
    <property type="nucleotide sequence ID" value="NZ_CALVCX010000076.1"/>
</dbReference>
<organism evidence="3 4">
    <name type="scientific">Ligilactobacillus saerimneri</name>
    <dbReference type="NCBI Taxonomy" id="228229"/>
    <lineage>
        <taxon>Bacteria</taxon>
        <taxon>Bacillati</taxon>
        <taxon>Bacillota</taxon>
        <taxon>Bacilli</taxon>
        <taxon>Lactobacillales</taxon>
        <taxon>Lactobacillaceae</taxon>
        <taxon>Ligilactobacillus</taxon>
    </lineage>
</organism>
<dbReference type="NCBIfam" id="TIGR00762">
    <property type="entry name" value="DegV"/>
    <property type="match status" value="1"/>
</dbReference>
<dbReference type="GO" id="GO:0008289">
    <property type="term" value="F:lipid binding"/>
    <property type="evidence" value="ECO:0007669"/>
    <property type="project" value="UniProtKB-KW"/>
</dbReference>
<evidence type="ECO:0000256" key="2">
    <source>
        <dbReference type="ARBA" id="ARBA00023121"/>
    </source>
</evidence>
<dbReference type="InterPro" id="IPR003797">
    <property type="entry name" value="DegV"/>
</dbReference>
<evidence type="ECO:0000256" key="1">
    <source>
        <dbReference type="ARBA" id="ARBA00003238"/>
    </source>
</evidence>